<feature type="compositionally biased region" description="Basic and acidic residues" evidence="1">
    <location>
        <begin position="8"/>
        <end position="20"/>
    </location>
</feature>
<evidence type="ECO:0000313" key="3">
    <source>
        <dbReference type="Proteomes" id="UP000383932"/>
    </source>
</evidence>
<evidence type="ECO:0000313" key="2">
    <source>
        <dbReference type="EMBL" id="KAB5591636.1"/>
    </source>
</evidence>
<keyword evidence="3" id="KW-1185">Reference proteome</keyword>
<sequence>MQHNNAPTHEHDDATTHDATTRCEGAATQHTGALTQRPGPPQMAAPSLLHVPPCPLPPAMQLHNTNDQRDTSTVQQRDYATWHDGVYNSDALMRRCDGVTTQHDERRRYNATSQRRTSTATQQCVSCVGHCNCSRCAC</sequence>
<protein>
    <submittedName>
        <fullName evidence="2">Uncharacterized protein</fullName>
    </submittedName>
</protein>
<accession>A0A5N5QJK2</accession>
<feature type="region of interest" description="Disordered" evidence="1">
    <location>
        <begin position="28"/>
        <end position="75"/>
    </location>
</feature>
<evidence type="ECO:0000256" key="1">
    <source>
        <dbReference type="SAM" id="MobiDB-lite"/>
    </source>
</evidence>
<gene>
    <name evidence="2" type="ORF">CTheo_4936</name>
</gene>
<proteinExistence type="predicted"/>
<feature type="region of interest" description="Disordered" evidence="1">
    <location>
        <begin position="1"/>
        <end position="20"/>
    </location>
</feature>
<dbReference type="Proteomes" id="UP000383932">
    <property type="component" value="Unassembled WGS sequence"/>
</dbReference>
<name>A0A5N5QJK2_9AGAM</name>
<comment type="caution">
    <text evidence="2">The sequence shown here is derived from an EMBL/GenBank/DDBJ whole genome shotgun (WGS) entry which is preliminary data.</text>
</comment>
<reference evidence="2 3" key="1">
    <citation type="journal article" date="2019" name="Fungal Biol. Biotechnol.">
        <title>Draft genome sequence of fastidious pathogen Ceratobasidium theobromae, which causes vascular-streak dieback in Theobroma cacao.</title>
        <authorList>
            <person name="Ali S.S."/>
            <person name="Asman A."/>
            <person name="Shao J."/>
            <person name="Firmansyah A.P."/>
            <person name="Susilo A.W."/>
            <person name="Rosmana A."/>
            <person name="McMahon P."/>
            <person name="Junaid M."/>
            <person name="Guest D."/>
            <person name="Kheng T.Y."/>
            <person name="Meinhardt L.W."/>
            <person name="Bailey B.A."/>
        </authorList>
    </citation>
    <scope>NUCLEOTIDE SEQUENCE [LARGE SCALE GENOMIC DNA]</scope>
    <source>
        <strain evidence="2 3">CT2</strain>
    </source>
</reference>
<dbReference type="EMBL" id="SSOP01000096">
    <property type="protein sequence ID" value="KAB5591636.1"/>
    <property type="molecule type" value="Genomic_DNA"/>
</dbReference>
<dbReference type="AlphaFoldDB" id="A0A5N5QJK2"/>
<organism evidence="2 3">
    <name type="scientific">Ceratobasidium theobromae</name>
    <dbReference type="NCBI Taxonomy" id="1582974"/>
    <lineage>
        <taxon>Eukaryota</taxon>
        <taxon>Fungi</taxon>
        <taxon>Dikarya</taxon>
        <taxon>Basidiomycota</taxon>
        <taxon>Agaricomycotina</taxon>
        <taxon>Agaricomycetes</taxon>
        <taxon>Cantharellales</taxon>
        <taxon>Ceratobasidiaceae</taxon>
        <taxon>Ceratobasidium</taxon>
    </lineage>
</organism>